<keyword evidence="5 8" id="KW-0472">Membrane</keyword>
<keyword evidence="2" id="KW-1003">Cell membrane</keyword>
<feature type="transmembrane region" description="Helical" evidence="8">
    <location>
        <begin position="388"/>
        <end position="420"/>
    </location>
</feature>
<feature type="transmembrane region" description="Helical" evidence="8">
    <location>
        <begin position="432"/>
        <end position="454"/>
    </location>
</feature>
<dbReference type="GO" id="GO:0022857">
    <property type="term" value="F:transmembrane transporter activity"/>
    <property type="evidence" value="ECO:0007669"/>
    <property type="project" value="TreeGrafter"/>
</dbReference>
<dbReference type="EMBL" id="CP009520">
    <property type="protein sequence ID" value="AKB44034.1"/>
    <property type="molecule type" value="Genomic_DNA"/>
</dbReference>
<evidence type="ECO:0000259" key="9">
    <source>
        <dbReference type="Pfam" id="PF02687"/>
    </source>
</evidence>
<dbReference type="GO" id="GO:0005886">
    <property type="term" value="C:plasma membrane"/>
    <property type="evidence" value="ECO:0007669"/>
    <property type="project" value="UniProtKB-SubCell"/>
</dbReference>
<dbReference type="InterPro" id="IPR003838">
    <property type="entry name" value="ABC3_permease_C"/>
</dbReference>
<feature type="compositionally biased region" description="Acidic residues" evidence="7">
    <location>
        <begin position="90"/>
        <end position="111"/>
    </location>
</feature>
<accession>A0A0E3Q5T0</accession>
<dbReference type="GeneID" id="24810213"/>
<evidence type="ECO:0000256" key="2">
    <source>
        <dbReference type="ARBA" id="ARBA00022475"/>
    </source>
</evidence>
<evidence type="ECO:0000256" key="5">
    <source>
        <dbReference type="ARBA" id="ARBA00023136"/>
    </source>
</evidence>
<feature type="region of interest" description="Disordered" evidence="7">
    <location>
        <begin position="79"/>
        <end position="114"/>
    </location>
</feature>
<evidence type="ECO:0000259" key="10">
    <source>
        <dbReference type="Pfam" id="PF12704"/>
    </source>
</evidence>
<proteinExistence type="inferred from homology"/>
<dbReference type="HOGENOM" id="CLU_000604_8_0_2"/>
<dbReference type="AlphaFoldDB" id="A0A0E3Q5T0"/>
<feature type="transmembrane region" description="Helical" evidence="8">
    <location>
        <begin position="21"/>
        <end position="39"/>
    </location>
</feature>
<sequence>MKPGKILKIAFSMVKANKLRSWLTIIGIIIGIASVMAIVTTGEYFEKEVTETLEGFGGDIITIVASTPFQVNDEESVVVDSENTEGSSEVSEDSLETTVETEENGESEEETQINTSDTVDFEQMTEPQLTNMDILTLRRIPAIEYINVNVEKSAEMKIGAESTDVWVTGVDPAVWPKISKKDVEKGRMLETGDRNVVVLSNELAKKTFEREIRINEIVLLNGKSYRVVGILATGSGILGGLSGLFGSSIYMPYQDAYSLSSNEDLSETETDDYSTDDYSTDVYSTIEVKLKKDADYEVAIKDIERSLRLSRRVTEDTQDFYVNSQKEAIDSTRKMINGLTAFLAFIAGISLLVGSTGIANTMFTSVLEKTKEIGIMKAIGAKNQDIMLIFLCNSAMISLVGGIIGILLGTVAVQAVLFFISIKMNAPFEFALSFKATFISTLVSIVVGLIAGLVPAKNASELKPVDALRYE</sequence>
<feature type="domain" description="MacB-like periplasmic core" evidence="10">
    <location>
        <begin position="21"/>
        <end position="305"/>
    </location>
</feature>
<evidence type="ECO:0000256" key="8">
    <source>
        <dbReference type="SAM" id="Phobius"/>
    </source>
</evidence>
<keyword evidence="3 8" id="KW-0812">Transmembrane</keyword>
<dbReference type="PANTHER" id="PTHR30572:SF4">
    <property type="entry name" value="ABC TRANSPORTER PERMEASE YTRF"/>
    <property type="match status" value="1"/>
</dbReference>
<evidence type="ECO:0000256" key="4">
    <source>
        <dbReference type="ARBA" id="ARBA00022989"/>
    </source>
</evidence>
<dbReference type="STRING" id="1434123.MSVAZ_1765"/>
<dbReference type="Pfam" id="PF12704">
    <property type="entry name" value="MacB_PCD"/>
    <property type="match status" value="1"/>
</dbReference>
<dbReference type="Proteomes" id="UP000033096">
    <property type="component" value="Chromosome"/>
</dbReference>
<organism evidence="11 12">
    <name type="scientific">Methanosarcina vacuolata Z-761</name>
    <dbReference type="NCBI Taxonomy" id="1434123"/>
    <lineage>
        <taxon>Archaea</taxon>
        <taxon>Methanobacteriati</taxon>
        <taxon>Methanobacteriota</taxon>
        <taxon>Stenosarchaea group</taxon>
        <taxon>Methanomicrobia</taxon>
        <taxon>Methanosarcinales</taxon>
        <taxon>Methanosarcinaceae</taxon>
        <taxon>Methanosarcina</taxon>
    </lineage>
</organism>
<evidence type="ECO:0000256" key="7">
    <source>
        <dbReference type="SAM" id="MobiDB-lite"/>
    </source>
</evidence>
<feature type="domain" description="ABC3 transporter permease C-terminal" evidence="9">
    <location>
        <begin position="345"/>
        <end position="462"/>
    </location>
</feature>
<evidence type="ECO:0000256" key="6">
    <source>
        <dbReference type="ARBA" id="ARBA00038076"/>
    </source>
</evidence>
<dbReference type="PANTHER" id="PTHR30572">
    <property type="entry name" value="MEMBRANE COMPONENT OF TRANSPORTER-RELATED"/>
    <property type="match status" value="1"/>
</dbReference>
<evidence type="ECO:0000256" key="1">
    <source>
        <dbReference type="ARBA" id="ARBA00004651"/>
    </source>
</evidence>
<comment type="subcellular location">
    <subcellularLocation>
        <location evidence="1">Cell membrane</location>
        <topology evidence="1">Multi-pass membrane protein</topology>
    </subcellularLocation>
</comment>
<keyword evidence="12" id="KW-1185">Reference proteome</keyword>
<dbReference type="KEGG" id="mvc:MSVAZ_1765"/>
<evidence type="ECO:0000256" key="3">
    <source>
        <dbReference type="ARBA" id="ARBA00022692"/>
    </source>
</evidence>
<feature type="transmembrane region" description="Helical" evidence="8">
    <location>
        <begin position="341"/>
        <end position="367"/>
    </location>
</feature>
<evidence type="ECO:0000313" key="11">
    <source>
        <dbReference type="EMBL" id="AKB44034.1"/>
    </source>
</evidence>
<name>A0A0E3Q5T0_9EURY</name>
<evidence type="ECO:0000313" key="12">
    <source>
        <dbReference type="Proteomes" id="UP000033096"/>
    </source>
</evidence>
<comment type="similarity">
    <text evidence="6">Belongs to the ABC-4 integral membrane protein family.</text>
</comment>
<dbReference type="InterPro" id="IPR050250">
    <property type="entry name" value="Macrolide_Exporter_MacB"/>
</dbReference>
<keyword evidence="4 8" id="KW-1133">Transmembrane helix</keyword>
<dbReference type="Pfam" id="PF02687">
    <property type="entry name" value="FtsX"/>
    <property type="match status" value="1"/>
</dbReference>
<dbReference type="InterPro" id="IPR025857">
    <property type="entry name" value="MacB_PCD"/>
</dbReference>
<gene>
    <name evidence="11" type="ORF">MSVAZ_1765</name>
</gene>
<dbReference type="RefSeq" id="WP_048120461.1">
    <property type="nucleotide sequence ID" value="NZ_CP009520.1"/>
</dbReference>
<reference evidence="11 12" key="1">
    <citation type="submission" date="2014-07" db="EMBL/GenBank/DDBJ databases">
        <title>Methanogenic archaea and the global carbon cycle.</title>
        <authorList>
            <person name="Henriksen J.R."/>
            <person name="Luke J."/>
            <person name="Reinhart S."/>
            <person name="Benedict M.N."/>
            <person name="Youngblut N.D."/>
            <person name="Metcalf M.E."/>
            <person name="Whitaker R.J."/>
            <person name="Metcalf W.W."/>
        </authorList>
    </citation>
    <scope>NUCLEOTIDE SEQUENCE [LARGE SCALE GENOMIC DNA]</scope>
    <source>
        <strain evidence="11 12">Z-761</strain>
    </source>
</reference>
<dbReference type="PATRIC" id="fig|1434123.4.peg.2143"/>
<protein>
    <submittedName>
        <fullName evidence="11">ABC transporter, permease protein</fullName>
    </submittedName>
</protein>